<dbReference type="Proteomes" id="UP000317593">
    <property type="component" value="Unassembled WGS sequence"/>
</dbReference>
<evidence type="ECO:0000313" key="2">
    <source>
        <dbReference type="Proteomes" id="UP000317593"/>
    </source>
</evidence>
<dbReference type="GO" id="GO:0004803">
    <property type="term" value="F:transposase activity"/>
    <property type="evidence" value="ECO:0007669"/>
    <property type="project" value="InterPro"/>
</dbReference>
<evidence type="ECO:0000313" key="1">
    <source>
        <dbReference type="EMBL" id="SMO75245.1"/>
    </source>
</evidence>
<dbReference type="OrthoDB" id="9788881at2"/>
<protein>
    <recommendedName>
        <fullName evidence="3">Transposase</fullName>
    </recommendedName>
</protein>
<keyword evidence="2" id="KW-1185">Reference proteome</keyword>
<organism evidence="1 2">
    <name type="scientific">Fodinibius sediminis</name>
    <dbReference type="NCBI Taxonomy" id="1214077"/>
    <lineage>
        <taxon>Bacteria</taxon>
        <taxon>Pseudomonadati</taxon>
        <taxon>Balneolota</taxon>
        <taxon>Balneolia</taxon>
        <taxon>Balneolales</taxon>
        <taxon>Balneolaceae</taxon>
        <taxon>Fodinibius</taxon>
    </lineage>
</organism>
<sequence length="92" mass="11201">MGSLFKRAFRRKKITDKEYFSRLIIYIHNNPVHHGFVEDINDWPHSSWQAYVTDRSTKINRAEGVEWFGEREVFEQLHQNLDRRNFVSVFEE</sequence>
<dbReference type="GO" id="GO:0003677">
    <property type="term" value="F:DNA binding"/>
    <property type="evidence" value="ECO:0007669"/>
    <property type="project" value="InterPro"/>
</dbReference>
<dbReference type="Gene3D" id="3.30.70.1290">
    <property type="entry name" value="Transposase IS200-like"/>
    <property type="match status" value="1"/>
</dbReference>
<accession>A0A521DUC5</accession>
<dbReference type="AlphaFoldDB" id="A0A521DUC5"/>
<reference evidence="1 2" key="1">
    <citation type="submission" date="2017-05" db="EMBL/GenBank/DDBJ databases">
        <authorList>
            <person name="Varghese N."/>
            <person name="Submissions S."/>
        </authorList>
    </citation>
    <scope>NUCLEOTIDE SEQUENCE [LARGE SCALE GENOMIC DNA]</scope>
    <source>
        <strain evidence="1 2">DSM 21194</strain>
    </source>
</reference>
<proteinExistence type="predicted"/>
<dbReference type="RefSeq" id="WP_142715045.1">
    <property type="nucleotide sequence ID" value="NZ_FXTH01000011.1"/>
</dbReference>
<gene>
    <name evidence="1" type="ORF">SAMN06265218_111141</name>
</gene>
<evidence type="ECO:0008006" key="3">
    <source>
        <dbReference type="Google" id="ProtNLM"/>
    </source>
</evidence>
<dbReference type="InterPro" id="IPR036515">
    <property type="entry name" value="Transposase_17_sf"/>
</dbReference>
<dbReference type="GO" id="GO:0006313">
    <property type="term" value="P:DNA transposition"/>
    <property type="evidence" value="ECO:0007669"/>
    <property type="project" value="InterPro"/>
</dbReference>
<name>A0A521DUC5_9BACT</name>
<dbReference type="EMBL" id="FXTH01000011">
    <property type="protein sequence ID" value="SMO75245.1"/>
    <property type="molecule type" value="Genomic_DNA"/>
</dbReference>